<evidence type="ECO:0000256" key="1">
    <source>
        <dbReference type="SAM" id="MobiDB-lite"/>
    </source>
</evidence>
<comment type="caution">
    <text evidence="2">The sequence shown here is derived from an EMBL/GenBank/DDBJ whole genome shotgun (WGS) entry which is preliminary data.</text>
</comment>
<gene>
    <name evidence="2" type="ORF">K8U61_06085</name>
</gene>
<reference evidence="2 3" key="1">
    <citation type="submission" date="2021-09" db="EMBL/GenBank/DDBJ databases">
        <title>Whole genome sequence of Nocardioides sp. GBK3QG-3.</title>
        <authorList>
            <person name="Tuo L."/>
        </authorList>
    </citation>
    <scope>NUCLEOTIDE SEQUENCE [LARGE SCALE GENOMIC DNA]</scope>
    <source>
        <strain evidence="2 3">GBK3QG-3</strain>
    </source>
</reference>
<organism evidence="2 3">
    <name type="scientific">Nocardioides mangrovi</name>
    <dbReference type="NCBI Taxonomy" id="2874580"/>
    <lineage>
        <taxon>Bacteria</taxon>
        <taxon>Bacillati</taxon>
        <taxon>Actinomycetota</taxon>
        <taxon>Actinomycetes</taxon>
        <taxon>Propionibacteriales</taxon>
        <taxon>Nocardioidaceae</taxon>
        <taxon>Nocardioides</taxon>
    </lineage>
</organism>
<evidence type="ECO:0000313" key="3">
    <source>
        <dbReference type="Proteomes" id="UP000780875"/>
    </source>
</evidence>
<feature type="compositionally biased region" description="Basic and acidic residues" evidence="1">
    <location>
        <begin position="22"/>
        <end position="36"/>
    </location>
</feature>
<feature type="region of interest" description="Disordered" evidence="1">
    <location>
        <begin position="1"/>
        <end position="78"/>
    </location>
</feature>
<name>A0ABS7U9R7_9ACTN</name>
<sequence length="78" mass="8666">MSGLNPEKNPEEELRASNSNQHGDDGTRDVSEHERDPDEETLPEQSVGNPEDNPDGVPPKAGYPSKDPRSQDHPYRTD</sequence>
<keyword evidence="3" id="KW-1185">Reference proteome</keyword>
<evidence type="ECO:0000313" key="2">
    <source>
        <dbReference type="EMBL" id="MBZ5737725.1"/>
    </source>
</evidence>
<proteinExistence type="predicted"/>
<dbReference type="RefSeq" id="WP_224122101.1">
    <property type="nucleotide sequence ID" value="NZ_JAIQZJ010000002.1"/>
</dbReference>
<feature type="compositionally biased region" description="Basic and acidic residues" evidence="1">
    <location>
        <begin position="66"/>
        <end position="78"/>
    </location>
</feature>
<protein>
    <submittedName>
        <fullName evidence="2">Uncharacterized protein</fullName>
    </submittedName>
</protein>
<dbReference type="EMBL" id="JAIQZJ010000002">
    <property type="protein sequence ID" value="MBZ5737725.1"/>
    <property type="molecule type" value="Genomic_DNA"/>
</dbReference>
<dbReference type="Proteomes" id="UP000780875">
    <property type="component" value="Unassembled WGS sequence"/>
</dbReference>
<accession>A0ABS7U9R7</accession>